<dbReference type="AlphaFoldDB" id="A0A9Q1KXG3"/>
<dbReference type="PANTHER" id="PTHR33116:SF78">
    <property type="entry name" value="OS12G0587133 PROTEIN"/>
    <property type="match status" value="1"/>
</dbReference>
<reference evidence="1" key="1">
    <citation type="submission" date="2022-04" db="EMBL/GenBank/DDBJ databases">
        <title>Carnegiea gigantea Genome sequencing and assembly v2.</title>
        <authorList>
            <person name="Copetti D."/>
            <person name="Sanderson M.J."/>
            <person name="Burquez A."/>
            <person name="Wojciechowski M.F."/>
        </authorList>
    </citation>
    <scope>NUCLEOTIDE SEQUENCE</scope>
    <source>
        <strain evidence="1">SGP5-SGP5p</strain>
        <tissue evidence="1">Aerial part</tissue>
    </source>
</reference>
<dbReference type="OrthoDB" id="1938246at2759"/>
<dbReference type="EMBL" id="JAKOGI010000016">
    <property type="protein sequence ID" value="KAJ8450362.1"/>
    <property type="molecule type" value="Genomic_DNA"/>
</dbReference>
<proteinExistence type="predicted"/>
<comment type="caution">
    <text evidence="1">The sequence shown here is derived from an EMBL/GenBank/DDBJ whole genome shotgun (WGS) entry which is preliminary data.</text>
</comment>
<gene>
    <name evidence="1" type="ORF">Cgig2_004819</name>
</gene>
<evidence type="ECO:0000313" key="1">
    <source>
        <dbReference type="EMBL" id="KAJ8450362.1"/>
    </source>
</evidence>
<accession>A0A9Q1KXG3</accession>
<protein>
    <recommendedName>
        <fullName evidence="3">Reverse transcriptase</fullName>
    </recommendedName>
</protein>
<organism evidence="1 2">
    <name type="scientific">Carnegiea gigantea</name>
    <dbReference type="NCBI Taxonomy" id="171969"/>
    <lineage>
        <taxon>Eukaryota</taxon>
        <taxon>Viridiplantae</taxon>
        <taxon>Streptophyta</taxon>
        <taxon>Embryophyta</taxon>
        <taxon>Tracheophyta</taxon>
        <taxon>Spermatophyta</taxon>
        <taxon>Magnoliopsida</taxon>
        <taxon>eudicotyledons</taxon>
        <taxon>Gunneridae</taxon>
        <taxon>Pentapetalae</taxon>
        <taxon>Caryophyllales</taxon>
        <taxon>Cactineae</taxon>
        <taxon>Cactaceae</taxon>
        <taxon>Cactoideae</taxon>
        <taxon>Echinocereeae</taxon>
        <taxon>Carnegiea</taxon>
    </lineage>
</organism>
<keyword evidence="2" id="KW-1185">Reference proteome</keyword>
<evidence type="ECO:0000313" key="2">
    <source>
        <dbReference type="Proteomes" id="UP001153076"/>
    </source>
</evidence>
<dbReference type="Proteomes" id="UP001153076">
    <property type="component" value="Unassembled WGS sequence"/>
</dbReference>
<dbReference type="PANTHER" id="PTHR33116">
    <property type="entry name" value="REVERSE TRANSCRIPTASE ZINC-BINDING DOMAIN-CONTAINING PROTEIN-RELATED-RELATED"/>
    <property type="match status" value="1"/>
</dbReference>
<name>A0A9Q1KXG3_9CARY</name>
<evidence type="ECO:0008006" key="3">
    <source>
        <dbReference type="Google" id="ProtNLM"/>
    </source>
</evidence>
<sequence>MFQLIHKQKHSKNFCKQWCQEWKQERLELWVKLYSQVEASLNDISDVRMQPSAISNYQASNDKLIQAIHDLVYNGNNAAKSSGIALCQHTLLIYQVPIGILQKLNSLILNFFWTNSQGTLSIHWTKKEQCQQHREKGSLGIRDLVTWNYALLMRQAWRIYSKPHLLLAQLYRGMYRTHSPIEITYYDNNDGSVSWGRKGLTRAASKIIQGLRWHIRNGHTVRILEGRWCNNRTINVRAQVDPNAWKDRPVSDLFNEFRTGWNIGKVRSIFPCHTTRLILAQHIRPTVSHDRLYWSLSNNGEYNSKLGYLSLMNQQTPPACNREIKLWKILWALRISTCWKVLLWKVYHNALPVGRNR</sequence>